<dbReference type="Proteomes" id="UP000468687">
    <property type="component" value="Unassembled WGS sequence"/>
</dbReference>
<proteinExistence type="inferred from homology"/>
<keyword evidence="4" id="KW-0456">Lyase</keyword>
<dbReference type="CDD" id="cd06558">
    <property type="entry name" value="crotonase-like"/>
    <property type="match status" value="1"/>
</dbReference>
<name>A0A6P0HHW9_9ACTN</name>
<protein>
    <submittedName>
        <fullName evidence="4">Enoyl-CoA hydratase</fullName>
        <ecNumber evidence="4">4.2.1.17</ecNumber>
    </submittedName>
</protein>
<dbReference type="NCBIfam" id="NF006109">
    <property type="entry name" value="PRK08260.1"/>
    <property type="match status" value="1"/>
</dbReference>
<dbReference type="PROSITE" id="PS00166">
    <property type="entry name" value="ENOYL_COA_HYDRATASE"/>
    <property type="match status" value="1"/>
</dbReference>
<reference evidence="4 5" key="1">
    <citation type="journal article" date="2014" name="Int. J. Syst. Evol. Microbiol.">
        <title>Nocardioides zeae sp. nov., isolated from the stem of Zea mays.</title>
        <authorList>
            <person name="Glaeser S.P."/>
            <person name="McInroy J.A."/>
            <person name="Busse H.J."/>
            <person name="Kampfer P."/>
        </authorList>
    </citation>
    <scope>NUCLEOTIDE SEQUENCE [LARGE SCALE GENOMIC DNA]</scope>
    <source>
        <strain evidence="4 5">JCM 30728</strain>
    </source>
</reference>
<organism evidence="4 5">
    <name type="scientific">Nocardioides zeae</name>
    <dbReference type="NCBI Taxonomy" id="1457234"/>
    <lineage>
        <taxon>Bacteria</taxon>
        <taxon>Bacillati</taxon>
        <taxon>Actinomycetota</taxon>
        <taxon>Actinomycetes</taxon>
        <taxon>Propionibacteriales</taxon>
        <taxon>Nocardioidaceae</taxon>
        <taxon>Nocardioides</taxon>
    </lineage>
</organism>
<comment type="similarity">
    <text evidence="1 2">Belongs to the enoyl-CoA hydratase/isomerase family.</text>
</comment>
<dbReference type="Gene3D" id="1.10.12.10">
    <property type="entry name" value="Lyase 2-enoyl-coa Hydratase, Chain A, domain 2"/>
    <property type="match status" value="1"/>
</dbReference>
<dbReference type="SUPFAM" id="SSF52096">
    <property type="entry name" value="ClpP/crotonase"/>
    <property type="match status" value="1"/>
</dbReference>
<evidence type="ECO:0000313" key="4">
    <source>
        <dbReference type="EMBL" id="NEN77890.1"/>
    </source>
</evidence>
<dbReference type="AlphaFoldDB" id="A0A6P0HHW9"/>
<evidence type="ECO:0000256" key="2">
    <source>
        <dbReference type="RuleBase" id="RU003707"/>
    </source>
</evidence>
<evidence type="ECO:0000313" key="5">
    <source>
        <dbReference type="Proteomes" id="UP000468687"/>
    </source>
</evidence>
<dbReference type="EMBL" id="JAAGXA010000003">
    <property type="protein sequence ID" value="NEN77890.1"/>
    <property type="molecule type" value="Genomic_DNA"/>
</dbReference>
<gene>
    <name evidence="4" type="ORF">G3T38_06335</name>
</gene>
<dbReference type="Gene3D" id="3.90.226.10">
    <property type="entry name" value="2-enoyl-CoA Hydratase, Chain A, domain 1"/>
    <property type="match status" value="1"/>
</dbReference>
<sequence length="317" mass="33259">MRPDDLAPHLTAAEAVAELEGPPVTRLDVTDGIAVLTLARPEAGNAMTMRLCLEIVAALDAVDADDEVRAVVLTGEGRHFCVGADLDVGFHSAATPSPHLAPYEAAAGRVVAPDGVVEPRDPGGYVTLRMAASLKPVVGAVNGAAVGAGASMVLPADVRVLGESTRLGFVFARRGLATESVAAWFLPRVVGITRATEWVLTGRLVPAAEADAAGLATRVVPDAEVLSTALAIAREIAEHTAPVAVATARQLLWGALSETSPWAVHRTESATVARFPDAGDVAEGVASFLERRPPRFPLRVPRDHPPYVPRWPQEERS</sequence>
<dbReference type="InterPro" id="IPR029045">
    <property type="entry name" value="ClpP/crotonase-like_dom_sf"/>
</dbReference>
<dbReference type="InterPro" id="IPR014748">
    <property type="entry name" value="Enoyl-CoA_hydra_C"/>
</dbReference>
<dbReference type="Pfam" id="PF00378">
    <property type="entry name" value="ECH_1"/>
    <property type="match status" value="2"/>
</dbReference>
<dbReference type="RefSeq" id="WP_163771244.1">
    <property type="nucleotide sequence ID" value="NZ_JAAGXA010000003.1"/>
</dbReference>
<dbReference type="PANTHER" id="PTHR43802:SF1">
    <property type="entry name" value="IP11341P-RELATED"/>
    <property type="match status" value="1"/>
</dbReference>
<comment type="caution">
    <text evidence="4">The sequence shown here is derived from an EMBL/GenBank/DDBJ whole genome shotgun (WGS) entry which is preliminary data.</text>
</comment>
<dbReference type="InterPro" id="IPR001753">
    <property type="entry name" value="Enoyl-CoA_hydra/iso"/>
</dbReference>
<evidence type="ECO:0000256" key="3">
    <source>
        <dbReference type="SAM" id="MobiDB-lite"/>
    </source>
</evidence>
<keyword evidence="5" id="KW-1185">Reference proteome</keyword>
<dbReference type="InterPro" id="IPR018376">
    <property type="entry name" value="Enoyl-CoA_hyd/isom_CS"/>
</dbReference>
<dbReference type="EC" id="4.2.1.17" evidence="4"/>
<accession>A0A6P0HHW9</accession>
<dbReference type="PANTHER" id="PTHR43802">
    <property type="entry name" value="ENOYL-COA HYDRATASE"/>
    <property type="match status" value="1"/>
</dbReference>
<dbReference type="GO" id="GO:0004300">
    <property type="term" value="F:enoyl-CoA hydratase activity"/>
    <property type="evidence" value="ECO:0007669"/>
    <property type="project" value="UniProtKB-EC"/>
</dbReference>
<feature type="region of interest" description="Disordered" evidence="3">
    <location>
        <begin position="298"/>
        <end position="317"/>
    </location>
</feature>
<evidence type="ECO:0000256" key="1">
    <source>
        <dbReference type="ARBA" id="ARBA00005254"/>
    </source>
</evidence>